<dbReference type="STRING" id="912594.AWC12_06425"/>
<dbReference type="eggNOG" id="COG1309">
    <property type="taxonomic scope" value="Bacteria"/>
</dbReference>
<dbReference type="AlphaFoldDB" id="A0A178LPY0"/>
<organism evidence="1 2">
    <name type="scientific">Mycolicibacterium iranicum</name>
    <name type="common">Mycobacterium iranicum</name>
    <dbReference type="NCBI Taxonomy" id="912594"/>
    <lineage>
        <taxon>Bacteria</taxon>
        <taxon>Bacillati</taxon>
        <taxon>Actinomycetota</taxon>
        <taxon>Actinomycetes</taxon>
        <taxon>Mycobacteriales</taxon>
        <taxon>Mycobacteriaceae</taxon>
        <taxon>Mycolicibacterium</taxon>
    </lineage>
</organism>
<gene>
    <name evidence="1" type="ORF">A4X20_07340</name>
</gene>
<sequence length="72" mass="7980">MRIVQNRRTPRQKRAHETVTTLVEAAAQVFSREGADATTNRIAERAGRRRAEVPASSVEVIAAVDNSHLERA</sequence>
<dbReference type="Gene3D" id="1.10.10.60">
    <property type="entry name" value="Homeodomain-like"/>
    <property type="match status" value="1"/>
</dbReference>
<name>A0A178LPY0_MYCIR</name>
<dbReference type="EMBL" id="LWCS01000043">
    <property type="protein sequence ID" value="OAN34502.1"/>
    <property type="molecule type" value="Genomic_DNA"/>
</dbReference>
<protein>
    <submittedName>
        <fullName evidence="1">Uncharacterized protein</fullName>
    </submittedName>
</protein>
<dbReference type="SUPFAM" id="SSF46689">
    <property type="entry name" value="Homeodomain-like"/>
    <property type="match status" value="1"/>
</dbReference>
<evidence type="ECO:0000313" key="2">
    <source>
        <dbReference type="Proteomes" id="UP000078396"/>
    </source>
</evidence>
<accession>A0A178LPY0</accession>
<evidence type="ECO:0000313" key="1">
    <source>
        <dbReference type="EMBL" id="OAN34502.1"/>
    </source>
</evidence>
<dbReference type="OrthoDB" id="5242390at2"/>
<dbReference type="InterPro" id="IPR009057">
    <property type="entry name" value="Homeodomain-like_sf"/>
</dbReference>
<dbReference type="Proteomes" id="UP000078396">
    <property type="component" value="Unassembled WGS sequence"/>
</dbReference>
<dbReference type="RefSeq" id="WP_064283771.1">
    <property type="nucleotide sequence ID" value="NZ_LWCS01000043.1"/>
</dbReference>
<reference evidence="1 2" key="1">
    <citation type="submission" date="2016-04" db="EMBL/GenBank/DDBJ databases">
        <title>Draft Genome Sequences of Staphylococcus capitis Strain H36, S. capitis Strain H65, S. cohnii Strain H62, S. hominis Strain H69, Mycobacterium iranicum Strain H39, Plantibacter sp. Strain H53, Pseudomonas oryzihabitans Strain H72, and Microbacterium sp. Strain H83, isolated from residential settings.</title>
        <authorList>
            <person name="Lymperopoulou D."/>
            <person name="Adams R.I."/>
            <person name="Lindow S."/>
            <person name="Coil D.A."/>
            <person name="Jospin G."/>
            <person name="Eisen J.A."/>
        </authorList>
    </citation>
    <scope>NUCLEOTIDE SEQUENCE [LARGE SCALE GENOMIC DNA]</scope>
    <source>
        <strain evidence="1 2">H39</strain>
    </source>
</reference>
<comment type="caution">
    <text evidence="1">The sequence shown here is derived from an EMBL/GenBank/DDBJ whole genome shotgun (WGS) entry which is preliminary data.</text>
</comment>
<proteinExistence type="predicted"/>